<keyword evidence="1" id="KW-0812">Transmembrane</keyword>
<proteinExistence type="predicted"/>
<evidence type="ECO:0000256" key="1">
    <source>
        <dbReference type="SAM" id="Phobius"/>
    </source>
</evidence>
<evidence type="ECO:0000313" key="3">
    <source>
        <dbReference type="Proteomes" id="UP000598196"/>
    </source>
</evidence>
<sequence>MGAGAGGTLITPVSGPAPHPDLDRHFGPLTRAEAAVVANIGVGLLDRLGTSPATGEDQPDLNVRAELIRYLLLGGPDVPRMHEKGIRLSGVRITGTLDLEGCRIPHDIGLLDCWFEMTPILRSAVIDTLSLDGSTLPGLAADRLDARGDLLMRAARITGPVVLRGARIGGDLIMDGAELDHPDDRALNAERLSVRGSALFRGTRMRGTLALPGARIGDDLDLFAAHIDRADAVAVDAGGVQINGDLVLRRCEVRGRVELVGAHVPGDADFSGAIITAPGEIALNLNRAEVAGAFFLRHEARIDGALSLNGATLGSIVDDAASWPAPGDLLLNRCRYGGFLAAPVGAEERLDWLSRQDPTRWGDDDFWPQPYEHLARVLGEMGHQDDKRTVLIEKERRQRRIRISRARSWTRKVFLWFSDRLLWLTTAYGRRPLVAVIWIVFFWLAGGVLFAALERNDNIRPNVMVVLRSPEWVLCGATQGETVTLPSLGLDRAGLAAEGQSQLDCWSAQPEAAAFPKFSALMLSADMIFPGLGSGQKDYWSPDTRSLQGYLGKIYAYFQTIAGLALGLLAVAGFSGIVRSD</sequence>
<keyword evidence="3" id="KW-1185">Reference proteome</keyword>
<keyword evidence="1" id="KW-0472">Membrane</keyword>
<accession>A0A918DD95</accession>
<dbReference type="Proteomes" id="UP000598196">
    <property type="component" value="Unassembled WGS sequence"/>
</dbReference>
<evidence type="ECO:0008006" key="4">
    <source>
        <dbReference type="Google" id="ProtNLM"/>
    </source>
</evidence>
<organism evidence="2 3">
    <name type="scientific">Gemmobacter aquaticus</name>
    <dbReference type="NCBI Taxonomy" id="490185"/>
    <lineage>
        <taxon>Bacteria</taxon>
        <taxon>Pseudomonadati</taxon>
        <taxon>Pseudomonadota</taxon>
        <taxon>Alphaproteobacteria</taxon>
        <taxon>Rhodobacterales</taxon>
        <taxon>Paracoccaceae</taxon>
        <taxon>Gemmobacter</taxon>
    </lineage>
</organism>
<protein>
    <recommendedName>
        <fullName evidence="4">Membrane-associated oxidoreductase</fullName>
    </recommendedName>
</protein>
<feature type="transmembrane region" description="Helical" evidence="1">
    <location>
        <begin position="433"/>
        <end position="453"/>
    </location>
</feature>
<name>A0A918DD95_9RHOB</name>
<dbReference type="AlphaFoldDB" id="A0A918DD95"/>
<gene>
    <name evidence="2" type="ORF">GCM10010991_27900</name>
</gene>
<evidence type="ECO:0000313" key="2">
    <source>
        <dbReference type="EMBL" id="GGO35526.1"/>
    </source>
</evidence>
<keyword evidence="1" id="KW-1133">Transmembrane helix</keyword>
<reference evidence="2 3" key="1">
    <citation type="journal article" date="2014" name="Int. J. Syst. Evol. Microbiol.">
        <title>Complete genome sequence of Corynebacterium casei LMG S-19264T (=DSM 44701T), isolated from a smear-ripened cheese.</title>
        <authorList>
            <consortium name="US DOE Joint Genome Institute (JGI-PGF)"/>
            <person name="Walter F."/>
            <person name="Albersmeier A."/>
            <person name="Kalinowski J."/>
            <person name="Ruckert C."/>
        </authorList>
    </citation>
    <scope>NUCLEOTIDE SEQUENCE [LARGE SCALE GENOMIC DNA]</scope>
    <source>
        <strain evidence="2 3">CGMCC 1.7029</strain>
    </source>
</reference>
<feature type="transmembrane region" description="Helical" evidence="1">
    <location>
        <begin position="554"/>
        <end position="578"/>
    </location>
</feature>
<dbReference type="EMBL" id="BMLP01000006">
    <property type="protein sequence ID" value="GGO35526.1"/>
    <property type="molecule type" value="Genomic_DNA"/>
</dbReference>
<comment type="caution">
    <text evidence="2">The sequence shown here is derived from an EMBL/GenBank/DDBJ whole genome shotgun (WGS) entry which is preliminary data.</text>
</comment>